<dbReference type="Pfam" id="PF13646">
    <property type="entry name" value="HEAT_2"/>
    <property type="match status" value="2"/>
</dbReference>
<reference evidence="1" key="1">
    <citation type="submission" date="2019-12" db="EMBL/GenBank/DDBJ databases">
        <authorList>
            <person name="Cremers G."/>
        </authorList>
    </citation>
    <scope>NUCLEOTIDE SEQUENCE</scope>
    <source>
        <strain evidence="1">Mbul1</strain>
    </source>
</reference>
<dbReference type="InterPro" id="IPR011989">
    <property type="entry name" value="ARM-like"/>
</dbReference>
<organism evidence="1">
    <name type="scientific">Methylobacterium bullatum</name>
    <dbReference type="NCBI Taxonomy" id="570505"/>
    <lineage>
        <taxon>Bacteria</taxon>
        <taxon>Pseudomonadati</taxon>
        <taxon>Pseudomonadota</taxon>
        <taxon>Alphaproteobacteria</taxon>
        <taxon>Hyphomicrobiales</taxon>
        <taxon>Methylobacteriaceae</taxon>
        <taxon>Methylobacterium</taxon>
    </lineage>
</organism>
<evidence type="ECO:0000313" key="1">
    <source>
        <dbReference type="EMBL" id="CAA2102016.1"/>
    </source>
</evidence>
<dbReference type="EMBL" id="LR743504">
    <property type="protein sequence ID" value="CAA2102016.1"/>
    <property type="molecule type" value="Genomic_DNA"/>
</dbReference>
<dbReference type="AlphaFoldDB" id="A0A679IXX3"/>
<sequence>MALRKPVRPLDPSLDAAPAADIHTLTAALAAPESAERRRVARELGAFPAAASLLCEQLCLEPAASVRAVILTSLIRIGSPAVVAGLLPLLRSENSGLRNAAIEVLQEMPAEVEPHVAALLADPDSDVRILTVNLLSLLPHPKAPFWLSQVVAQDPHVNVCAAAIDGLAEIGDAQAVAPLRTLPERFPEVPFIRFAVAAALRRIGDA</sequence>
<proteinExistence type="predicted"/>
<evidence type="ECO:0008006" key="2">
    <source>
        <dbReference type="Google" id="ProtNLM"/>
    </source>
</evidence>
<gene>
    <name evidence="1" type="ORF">MBUL_01471</name>
</gene>
<name>A0A679IXX3_9HYPH</name>
<dbReference type="SUPFAM" id="SSF48371">
    <property type="entry name" value="ARM repeat"/>
    <property type="match status" value="1"/>
</dbReference>
<dbReference type="Gene3D" id="1.25.10.10">
    <property type="entry name" value="Leucine-rich Repeat Variant"/>
    <property type="match status" value="1"/>
</dbReference>
<dbReference type="InterPro" id="IPR016024">
    <property type="entry name" value="ARM-type_fold"/>
</dbReference>
<protein>
    <recommendedName>
        <fullName evidence="2">HEAT repeat-containing protein</fullName>
    </recommendedName>
</protein>
<accession>A0A679IXX3</accession>